<keyword evidence="1" id="KW-0732">Signal</keyword>
<proteinExistence type="predicted"/>
<reference evidence="2 3" key="1">
    <citation type="submission" date="2023-05" db="EMBL/GenBank/DDBJ databases">
        <title>Pseudoalteromonas ardens sp. nov., Pseudoalteromonas obscura sp. nov., and Pseudoalteromonas umbrosa sp. nov., isolated from the coral Montipora capitata.</title>
        <authorList>
            <person name="Thomas E.M."/>
            <person name="Smith E.M."/>
            <person name="Papke E."/>
            <person name="Shlafstein M.D."/>
            <person name="Oline D.K."/>
            <person name="Videau P."/>
            <person name="Saw J.H."/>
            <person name="Strangman W.K."/>
            <person name="Ushijima B."/>
        </authorList>
    </citation>
    <scope>NUCLEOTIDE SEQUENCE [LARGE SCALE GENOMIC DNA]</scope>
    <source>
        <strain evidence="2 3">P94</strain>
    </source>
</reference>
<gene>
    <name evidence="2" type="ORF">QNM18_03445</name>
</gene>
<keyword evidence="3" id="KW-1185">Reference proteome</keyword>
<dbReference type="Proteomes" id="UP001231915">
    <property type="component" value="Unassembled WGS sequence"/>
</dbReference>
<organism evidence="2 3">
    <name type="scientific">Pseudoalteromonas obscura</name>
    <dbReference type="NCBI Taxonomy" id="3048491"/>
    <lineage>
        <taxon>Bacteria</taxon>
        <taxon>Pseudomonadati</taxon>
        <taxon>Pseudomonadota</taxon>
        <taxon>Gammaproteobacteria</taxon>
        <taxon>Alteromonadales</taxon>
        <taxon>Pseudoalteromonadaceae</taxon>
        <taxon>Pseudoalteromonas</taxon>
    </lineage>
</organism>
<protein>
    <submittedName>
        <fullName evidence="2">Uncharacterized protein</fullName>
    </submittedName>
</protein>
<evidence type="ECO:0000256" key="1">
    <source>
        <dbReference type="SAM" id="SignalP"/>
    </source>
</evidence>
<dbReference type="RefSeq" id="WP_284136355.1">
    <property type="nucleotide sequence ID" value="NZ_JASJUT010000001.1"/>
</dbReference>
<accession>A0ABT7EGE9</accession>
<sequence length="98" mass="10899">MMIKTLAFAGALSLLSFESAAMMDLAAYKSRAQVDSEIRGRCVYSPLPYHEMVRRIDWAVNQGLITKRAADWGKAYSYYPVIDFFSFTIGAVCSGSGR</sequence>
<evidence type="ECO:0000313" key="2">
    <source>
        <dbReference type="EMBL" id="MDK2594125.1"/>
    </source>
</evidence>
<comment type="caution">
    <text evidence="2">The sequence shown here is derived from an EMBL/GenBank/DDBJ whole genome shotgun (WGS) entry which is preliminary data.</text>
</comment>
<name>A0ABT7EGE9_9GAMM</name>
<feature type="chain" id="PRO_5047256483" evidence="1">
    <location>
        <begin position="21"/>
        <end position="98"/>
    </location>
</feature>
<feature type="signal peptide" evidence="1">
    <location>
        <begin position="1"/>
        <end position="20"/>
    </location>
</feature>
<evidence type="ECO:0000313" key="3">
    <source>
        <dbReference type="Proteomes" id="UP001231915"/>
    </source>
</evidence>
<dbReference type="EMBL" id="JASJUT010000001">
    <property type="protein sequence ID" value="MDK2594125.1"/>
    <property type="molecule type" value="Genomic_DNA"/>
</dbReference>